<sequence>APEKEPDLFLSSECKAPNQNEHVNVSCMAIGVQPLTLAWEPTLPSTVFSGTNKDEYITILQVSVPAPNLSPNLTCTITNTSKKKSKTFKLPGEYP</sequence>
<organism evidence="2 3">
    <name type="scientific">Rattus norvegicus</name>
    <name type="common">Rat</name>
    <dbReference type="NCBI Taxonomy" id="10116"/>
    <lineage>
        <taxon>Eukaryota</taxon>
        <taxon>Metazoa</taxon>
        <taxon>Chordata</taxon>
        <taxon>Craniata</taxon>
        <taxon>Vertebrata</taxon>
        <taxon>Euteleostomi</taxon>
        <taxon>Mammalia</taxon>
        <taxon>Eutheria</taxon>
        <taxon>Euarchontoglires</taxon>
        <taxon>Glires</taxon>
        <taxon>Rodentia</taxon>
        <taxon>Myomorpha</taxon>
        <taxon>Muroidea</taxon>
        <taxon>Muridae</taxon>
        <taxon>Murinae</taxon>
        <taxon>Rattus</taxon>
    </lineage>
</organism>
<dbReference type="Ensembl" id="ENSRNOT00000160891.1">
    <property type="protein sequence ID" value="ENSRNOP00000110941.1"/>
    <property type="gene ID" value="ENSRNOG00000079164.1"/>
</dbReference>
<dbReference type="PROSITE" id="PS50835">
    <property type="entry name" value="IG_LIKE"/>
    <property type="match status" value="1"/>
</dbReference>
<accession>A0ABK0LX36</accession>
<evidence type="ECO:0000259" key="1">
    <source>
        <dbReference type="PROSITE" id="PS50835"/>
    </source>
</evidence>
<evidence type="ECO:0000313" key="3">
    <source>
        <dbReference type="Proteomes" id="UP000002494"/>
    </source>
</evidence>
<dbReference type="InterPro" id="IPR007110">
    <property type="entry name" value="Ig-like_dom"/>
</dbReference>
<evidence type="ECO:0000313" key="2">
    <source>
        <dbReference type="Ensembl" id="ENSRNOP00000110941.1"/>
    </source>
</evidence>
<reference evidence="2" key="1">
    <citation type="submission" date="2024-01" db="EMBL/GenBank/DDBJ databases">
        <title>GRCr8: a new rat reference genome assembly contstructed from accurate long reads and long range scaffolding.</title>
        <authorList>
            <person name="Doris P.A."/>
            <person name="Kalbfleisch T."/>
            <person name="Li K."/>
            <person name="Howe K."/>
            <person name="Wood J."/>
        </authorList>
    </citation>
    <scope>NUCLEOTIDE SEQUENCE [LARGE SCALE GENOMIC DNA]</scope>
    <source>
        <strain evidence="2">Brown Norway</strain>
    </source>
</reference>
<keyword evidence="3" id="KW-1185">Reference proteome</keyword>
<reference evidence="2" key="2">
    <citation type="submission" date="2025-08" db="UniProtKB">
        <authorList>
            <consortium name="Ensembl"/>
        </authorList>
    </citation>
    <scope>IDENTIFICATION</scope>
    <source>
        <strain evidence="2">Brown Norway</strain>
    </source>
</reference>
<name>A0ABK0LX36_RAT</name>
<feature type="domain" description="Ig-like" evidence="1">
    <location>
        <begin position="6"/>
        <end position="89"/>
    </location>
</feature>
<dbReference type="SUPFAM" id="SSF48726">
    <property type="entry name" value="Immunoglobulin"/>
    <property type="match status" value="1"/>
</dbReference>
<proteinExistence type="predicted"/>
<reference evidence="2" key="3">
    <citation type="submission" date="2025-09" db="UniProtKB">
        <authorList>
            <consortium name="Ensembl"/>
        </authorList>
    </citation>
    <scope>IDENTIFICATION</scope>
    <source>
        <strain evidence="2">Brown Norway</strain>
    </source>
</reference>
<protein>
    <recommendedName>
        <fullName evidence="1">Ig-like domain-containing protein</fullName>
    </recommendedName>
</protein>
<dbReference type="InterPro" id="IPR036179">
    <property type="entry name" value="Ig-like_dom_sf"/>
</dbReference>
<dbReference type="Proteomes" id="UP000002494">
    <property type="component" value="Chromosome 6"/>
</dbReference>